<evidence type="ECO:0000313" key="1">
    <source>
        <dbReference type="EMBL" id="MCI05021.1"/>
    </source>
</evidence>
<dbReference type="InterPro" id="IPR044160">
    <property type="entry name" value="TGD4-like"/>
</dbReference>
<protein>
    <submittedName>
        <fullName evidence="1">Protein TRIGALACTOSYLDIACYLGLYCEROL 4 chloroplastic-like</fullName>
    </submittedName>
</protein>
<dbReference type="AlphaFoldDB" id="A0A392NYZ8"/>
<dbReference type="PANTHER" id="PTHR34954">
    <property type="entry name" value="EXPRESSED PROTEIN"/>
    <property type="match status" value="1"/>
</dbReference>
<reference evidence="1 2" key="1">
    <citation type="journal article" date="2018" name="Front. Plant Sci.">
        <title>Red Clover (Trifolium pratense) and Zigzag Clover (T. medium) - A Picture of Genomic Similarities and Differences.</title>
        <authorList>
            <person name="Dluhosova J."/>
            <person name="Istvanek J."/>
            <person name="Nedelnik J."/>
            <person name="Repkova J."/>
        </authorList>
    </citation>
    <scope>NUCLEOTIDE SEQUENCE [LARGE SCALE GENOMIC DNA]</scope>
    <source>
        <strain evidence="2">cv. 10/8</strain>
        <tissue evidence="1">Leaf</tissue>
    </source>
</reference>
<dbReference type="GO" id="GO:0070300">
    <property type="term" value="F:phosphatidic acid binding"/>
    <property type="evidence" value="ECO:0007669"/>
    <property type="project" value="InterPro"/>
</dbReference>
<proteinExistence type="predicted"/>
<dbReference type="GO" id="GO:1990052">
    <property type="term" value="P:ER to chloroplast lipid transport"/>
    <property type="evidence" value="ECO:0007669"/>
    <property type="project" value="InterPro"/>
</dbReference>
<dbReference type="EMBL" id="LXQA010057296">
    <property type="protein sequence ID" value="MCI05021.1"/>
    <property type="molecule type" value="Genomic_DNA"/>
</dbReference>
<keyword evidence="2" id="KW-1185">Reference proteome</keyword>
<dbReference type="Proteomes" id="UP000265520">
    <property type="component" value="Unassembled WGS sequence"/>
</dbReference>
<accession>A0A392NYZ8</accession>
<dbReference type="GO" id="GO:0034196">
    <property type="term" value="P:acylglycerol transport"/>
    <property type="evidence" value="ECO:0007669"/>
    <property type="project" value="InterPro"/>
</dbReference>
<feature type="non-terminal residue" evidence="1">
    <location>
        <position position="46"/>
    </location>
</feature>
<dbReference type="PANTHER" id="PTHR34954:SF3">
    <property type="entry name" value="EXPRESSED PROTEIN"/>
    <property type="match status" value="1"/>
</dbReference>
<sequence>MAKLRTAIDSSFWDLNISSPQNLDGWAKAIPGDPFPLDASVASRLF</sequence>
<organism evidence="1 2">
    <name type="scientific">Trifolium medium</name>
    <dbReference type="NCBI Taxonomy" id="97028"/>
    <lineage>
        <taxon>Eukaryota</taxon>
        <taxon>Viridiplantae</taxon>
        <taxon>Streptophyta</taxon>
        <taxon>Embryophyta</taxon>
        <taxon>Tracheophyta</taxon>
        <taxon>Spermatophyta</taxon>
        <taxon>Magnoliopsida</taxon>
        <taxon>eudicotyledons</taxon>
        <taxon>Gunneridae</taxon>
        <taxon>Pentapetalae</taxon>
        <taxon>rosids</taxon>
        <taxon>fabids</taxon>
        <taxon>Fabales</taxon>
        <taxon>Fabaceae</taxon>
        <taxon>Papilionoideae</taxon>
        <taxon>50 kb inversion clade</taxon>
        <taxon>NPAAA clade</taxon>
        <taxon>Hologalegina</taxon>
        <taxon>IRL clade</taxon>
        <taxon>Trifolieae</taxon>
        <taxon>Trifolium</taxon>
    </lineage>
</organism>
<comment type="caution">
    <text evidence="1">The sequence shown here is derived from an EMBL/GenBank/DDBJ whole genome shotgun (WGS) entry which is preliminary data.</text>
</comment>
<dbReference type="GO" id="GO:0009941">
    <property type="term" value="C:chloroplast envelope"/>
    <property type="evidence" value="ECO:0007669"/>
    <property type="project" value="TreeGrafter"/>
</dbReference>
<name>A0A392NYZ8_9FABA</name>
<evidence type="ECO:0000313" key="2">
    <source>
        <dbReference type="Proteomes" id="UP000265520"/>
    </source>
</evidence>